<dbReference type="Gene3D" id="3.40.50.720">
    <property type="entry name" value="NAD(P)-binding Rossmann-like Domain"/>
    <property type="match status" value="1"/>
</dbReference>
<dbReference type="EMBL" id="QGTT01000001">
    <property type="protein sequence ID" value="PWW15985.1"/>
    <property type="molecule type" value="Genomic_DNA"/>
</dbReference>
<keyword evidence="7 10" id="KW-0560">Oxidoreductase</keyword>
<dbReference type="AlphaFoldDB" id="A0A317QCU9"/>
<dbReference type="InterPro" id="IPR003710">
    <property type="entry name" value="ApbA"/>
</dbReference>
<keyword evidence="14" id="KW-1185">Reference proteome</keyword>
<comment type="similarity">
    <text evidence="2 10">Belongs to the ketopantoate reductase family.</text>
</comment>
<evidence type="ECO:0000256" key="3">
    <source>
        <dbReference type="ARBA" id="ARBA00013014"/>
    </source>
</evidence>
<dbReference type="RefSeq" id="WP_110074733.1">
    <property type="nucleotide sequence ID" value="NZ_QGTT01000001.1"/>
</dbReference>
<dbReference type="SUPFAM" id="SSF48179">
    <property type="entry name" value="6-phosphogluconate dehydrogenase C-terminal domain-like"/>
    <property type="match status" value="1"/>
</dbReference>
<dbReference type="GO" id="GO:0008677">
    <property type="term" value="F:2-dehydropantoate 2-reductase activity"/>
    <property type="evidence" value="ECO:0007669"/>
    <property type="project" value="UniProtKB-EC"/>
</dbReference>
<dbReference type="NCBIfam" id="TIGR00745">
    <property type="entry name" value="apbA_panE"/>
    <property type="match status" value="1"/>
</dbReference>
<sequence>MRWAIVGNGALGSLVAIKLQQQGLQVSLCPRQQPAVGHLQLSFSNQHYQLTTTSFEQLEPGTCIFAAVKAYQVQPLLVQLAQAQLLERCPLILSYNGMLTHEQQLLPAHSLFWSTTHGAYRQGALLVHAGVGQSWLGYSDPQAATANNPPSPWLVPQIQQQLDAALPPLAWSDEIKLVRWHKLATNCLINALTVVYNCPNGDLLRLPVQQLQMQLATEIVALAKHYQLSLNADQLLEQARLVMQRTAANRSSMLSDVRQQRPTEIDYLNGFVAKQSTQFGLAAPANTQLWQQLTEITQGYLGLQ</sequence>
<evidence type="ECO:0000256" key="5">
    <source>
        <dbReference type="ARBA" id="ARBA00022655"/>
    </source>
</evidence>
<evidence type="ECO:0000313" key="13">
    <source>
        <dbReference type="EMBL" id="PWW15985.1"/>
    </source>
</evidence>
<dbReference type="Gene3D" id="1.10.1040.10">
    <property type="entry name" value="N-(1-d-carboxylethyl)-l-norvaline Dehydrogenase, domain 2"/>
    <property type="match status" value="1"/>
</dbReference>
<dbReference type="InterPro" id="IPR036291">
    <property type="entry name" value="NAD(P)-bd_dom_sf"/>
</dbReference>
<dbReference type="InterPro" id="IPR013332">
    <property type="entry name" value="KPR_N"/>
</dbReference>
<keyword evidence="6 10" id="KW-0521">NADP</keyword>
<evidence type="ECO:0000256" key="10">
    <source>
        <dbReference type="RuleBase" id="RU362068"/>
    </source>
</evidence>
<evidence type="ECO:0000256" key="6">
    <source>
        <dbReference type="ARBA" id="ARBA00022857"/>
    </source>
</evidence>
<comment type="pathway">
    <text evidence="1 10">Cofactor biosynthesis; (R)-pantothenate biosynthesis; (R)-pantoate from 3-methyl-2-oxobutanoate: step 2/2.</text>
</comment>
<name>A0A317QCU9_9GAMM</name>
<dbReference type="UniPathway" id="UPA00028">
    <property type="reaction ID" value="UER00004"/>
</dbReference>
<dbReference type="InterPro" id="IPR013752">
    <property type="entry name" value="KPA_reductase"/>
</dbReference>
<dbReference type="PANTHER" id="PTHR43765:SF2">
    <property type="entry name" value="2-DEHYDROPANTOATE 2-REDUCTASE"/>
    <property type="match status" value="1"/>
</dbReference>
<comment type="catalytic activity">
    <reaction evidence="9 10">
        <text>(R)-pantoate + NADP(+) = 2-dehydropantoate + NADPH + H(+)</text>
        <dbReference type="Rhea" id="RHEA:16233"/>
        <dbReference type="ChEBI" id="CHEBI:11561"/>
        <dbReference type="ChEBI" id="CHEBI:15378"/>
        <dbReference type="ChEBI" id="CHEBI:15980"/>
        <dbReference type="ChEBI" id="CHEBI:57783"/>
        <dbReference type="ChEBI" id="CHEBI:58349"/>
        <dbReference type="EC" id="1.1.1.169"/>
    </reaction>
</comment>
<dbReference type="InterPro" id="IPR008927">
    <property type="entry name" value="6-PGluconate_DH-like_C_sf"/>
</dbReference>
<proteinExistence type="inferred from homology"/>
<dbReference type="GO" id="GO:0050661">
    <property type="term" value="F:NADP binding"/>
    <property type="evidence" value="ECO:0007669"/>
    <property type="project" value="TreeGrafter"/>
</dbReference>
<keyword evidence="5 10" id="KW-0566">Pantothenate biosynthesis</keyword>
<feature type="domain" description="Ketopantoate reductase N-terminal" evidence="11">
    <location>
        <begin position="3"/>
        <end position="139"/>
    </location>
</feature>
<dbReference type="InterPro" id="IPR050838">
    <property type="entry name" value="Ketopantoate_reductase"/>
</dbReference>
<organism evidence="13 14">
    <name type="scientific">Pseudidiomarina maritima</name>
    <dbReference type="NCBI Taxonomy" id="519453"/>
    <lineage>
        <taxon>Bacteria</taxon>
        <taxon>Pseudomonadati</taxon>
        <taxon>Pseudomonadota</taxon>
        <taxon>Gammaproteobacteria</taxon>
        <taxon>Alteromonadales</taxon>
        <taxon>Idiomarinaceae</taxon>
        <taxon>Pseudidiomarina</taxon>
    </lineage>
</organism>
<evidence type="ECO:0000256" key="7">
    <source>
        <dbReference type="ARBA" id="ARBA00023002"/>
    </source>
</evidence>
<evidence type="ECO:0000256" key="2">
    <source>
        <dbReference type="ARBA" id="ARBA00007870"/>
    </source>
</evidence>
<gene>
    <name evidence="13" type="ORF">DET45_10177</name>
</gene>
<protein>
    <recommendedName>
        <fullName evidence="4 10">2-dehydropantoate 2-reductase</fullName>
        <ecNumber evidence="3 10">1.1.1.169</ecNumber>
    </recommendedName>
    <alternativeName>
        <fullName evidence="8 10">Ketopantoate reductase</fullName>
    </alternativeName>
</protein>
<dbReference type="OrthoDB" id="6530772at2"/>
<dbReference type="Proteomes" id="UP000246964">
    <property type="component" value="Unassembled WGS sequence"/>
</dbReference>
<dbReference type="Pfam" id="PF08546">
    <property type="entry name" value="ApbA_C"/>
    <property type="match status" value="1"/>
</dbReference>
<reference evidence="13 14" key="1">
    <citation type="submission" date="2018-05" db="EMBL/GenBank/DDBJ databases">
        <title>Freshwater and sediment microbial communities from various areas in North America, analyzing microbe dynamics in response to fracking.</title>
        <authorList>
            <person name="Lamendella R."/>
        </authorList>
    </citation>
    <scope>NUCLEOTIDE SEQUENCE [LARGE SCALE GENOMIC DNA]</scope>
    <source>
        <strain evidence="13 14">125B1</strain>
    </source>
</reference>
<evidence type="ECO:0000256" key="8">
    <source>
        <dbReference type="ARBA" id="ARBA00032024"/>
    </source>
</evidence>
<feature type="domain" description="Ketopantoate reductase C-terminal" evidence="12">
    <location>
        <begin position="175"/>
        <end position="295"/>
    </location>
</feature>
<dbReference type="InterPro" id="IPR013328">
    <property type="entry name" value="6PGD_dom2"/>
</dbReference>
<evidence type="ECO:0000256" key="1">
    <source>
        <dbReference type="ARBA" id="ARBA00004994"/>
    </source>
</evidence>
<evidence type="ECO:0000256" key="9">
    <source>
        <dbReference type="ARBA" id="ARBA00048793"/>
    </source>
</evidence>
<dbReference type="GO" id="GO:0005737">
    <property type="term" value="C:cytoplasm"/>
    <property type="evidence" value="ECO:0007669"/>
    <property type="project" value="TreeGrafter"/>
</dbReference>
<dbReference type="Pfam" id="PF02558">
    <property type="entry name" value="ApbA"/>
    <property type="match status" value="1"/>
</dbReference>
<evidence type="ECO:0000256" key="4">
    <source>
        <dbReference type="ARBA" id="ARBA00019465"/>
    </source>
</evidence>
<evidence type="ECO:0000259" key="12">
    <source>
        <dbReference type="Pfam" id="PF08546"/>
    </source>
</evidence>
<evidence type="ECO:0000259" key="11">
    <source>
        <dbReference type="Pfam" id="PF02558"/>
    </source>
</evidence>
<dbReference type="PANTHER" id="PTHR43765">
    <property type="entry name" value="2-DEHYDROPANTOATE 2-REDUCTASE-RELATED"/>
    <property type="match status" value="1"/>
</dbReference>
<comment type="caution">
    <text evidence="13">The sequence shown here is derived from an EMBL/GenBank/DDBJ whole genome shotgun (WGS) entry which is preliminary data.</text>
</comment>
<comment type="function">
    <text evidence="10">Catalyzes the NADPH-dependent reduction of ketopantoate into pantoic acid.</text>
</comment>
<accession>A0A317QCU9</accession>
<dbReference type="EC" id="1.1.1.169" evidence="3 10"/>
<evidence type="ECO:0000313" key="14">
    <source>
        <dbReference type="Proteomes" id="UP000246964"/>
    </source>
</evidence>
<dbReference type="SUPFAM" id="SSF51735">
    <property type="entry name" value="NAD(P)-binding Rossmann-fold domains"/>
    <property type="match status" value="1"/>
</dbReference>
<dbReference type="GO" id="GO:0015940">
    <property type="term" value="P:pantothenate biosynthetic process"/>
    <property type="evidence" value="ECO:0007669"/>
    <property type="project" value="UniProtKB-UniPathway"/>
</dbReference>